<sequence>MRYSQNQRLLLAIAALLNSLCSEAGEIASQQIPAVKTKAAATKQSTKLKEVAVTATRSEADVKDIAADITVLDRSTLDRRMPRDLADLFRDEPDVVVARDLRRFNSTRVNIRGLEDVRVVQMIDGVRLPDFYNGGGPTNFTMSGPQLMMPDFIKRAEILRGSASSLYGSDAIGGVVGYRSLNPEDLLKGDESIAVRYRSGYFGANDGISNTGMLAFRQGIAEGLIGVSGVHSNEADNKGKVYTKSDSRTAPNNQDGWDSGLLAKLIVRPFDGHKITAQVEGREQAMKTDVLRLAGSLPRVTYMQGDDNSRRVRGSLEYEHKAQTRIYDRLQARFYYQDSSTENTNVQRRTNSSSSCSAVTAGSNTCLIDQDFLFSQVSIGGGLQFEKAFDIGSHSHFLTYGTDIRNDKTEQLRDMDLFLNNAATPSKALAGDVFPLRDFANGSTDTLGFFFQDEISGLFNDRLTVTPGVRYDWRRLSPEVDELAQQVLTANRKQAVQQTDNAVSPKLAALWRFTPEVAGWGQVMRGFRAPNYNEVNGSFRNTAQQYGISPNPNLKPETSVGFELGLRYTSDNLRSQVSVFDNYYRNFIESVRLNCPSDPSCIGSLATTFMSVNQSKVNIRGVDARGAWDFMPGWRVDGAAAYVYGNNNAINQPINSIEPTRFSLGLAHDAGKWGAETRLRAALRKTEVNDTDGVWFRPPGYVTTDLTAWWQPHKSTRITAGINNLLDKKYWLWSDIRQADATNPVGVDFYSQPGRNVSVALSVDW</sequence>
<evidence type="ECO:0000256" key="9">
    <source>
        <dbReference type="ARBA" id="ARBA00023170"/>
    </source>
</evidence>
<keyword evidence="9 16" id="KW-0675">Receptor</keyword>
<dbReference type="InterPro" id="IPR010949">
    <property type="entry name" value="TonB_Hb/transfer/lactofer_rcpt"/>
</dbReference>
<evidence type="ECO:0000256" key="8">
    <source>
        <dbReference type="ARBA" id="ARBA00023136"/>
    </source>
</evidence>
<feature type="chain" id="PRO_5045896221" evidence="13">
    <location>
        <begin position="25"/>
        <end position="765"/>
    </location>
</feature>
<evidence type="ECO:0000256" key="6">
    <source>
        <dbReference type="ARBA" id="ARBA00022729"/>
    </source>
</evidence>
<evidence type="ECO:0000256" key="10">
    <source>
        <dbReference type="ARBA" id="ARBA00023237"/>
    </source>
</evidence>
<evidence type="ECO:0000313" key="17">
    <source>
        <dbReference type="Proteomes" id="UP000733744"/>
    </source>
</evidence>
<keyword evidence="7 12" id="KW-0798">TonB box</keyword>
<dbReference type="InterPro" id="IPR012910">
    <property type="entry name" value="Plug_dom"/>
</dbReference>
<dbReference type="Proteomes" id="UP000733744">
    <property type="component" value="Unassembled WGS sequence"/>
</dbReference>
<keyword evidence="6 13" id="KW-0732">Signal</keyword>
<dbReference type="InterPro" id="IPR039426">
    <property type="entry name" value="TonB-dep_rcpt-like"/>
</dbReference>
<dbReference type="PANTHER" id="PTHR30069">
    <property type="entry name" value="TONB-DEPENDENT OUTER MEMBRANE RECEPTOR"/>
    <property type="match status" value="1"/>
</dbReference>
<feature type="domain" description="TonB-dependent receptor plug" evidence="15">
    <location>
        <begin position="62"/>
        <end position="175"/>
    </location>
</feature>
<gene>
    <name evidence="16" type="ORF">EKO24_018705</name>
</gene>
<feature type="signal peptide" evidence="13">
    <location>
        <begin position="1"/>
        <end position="24"/>
    </location>
</feature>
<keyword evidence="3 11" id="KW-0813">Transport</keyword>
<evidence type="ECO:0000259" key="15">
    <source>
        <dbReference type="Pfam" id="PF07715"/>
    </source>
</evidence>
<comment type="caution">
    <text evidence="16">The sequence shown here is derived from an EMBL/GenBank/DDBJ whole genome shotgun (WGS) entry which is preliminary data.</text>
</comment>
<dbReference type="NCBIfam" id="TIGR01786">
    <property type="entry name" value="TonB-hemlactrns"/>
    <property type="match status" value="1"/>
</dbReference>
<evidence type="ECO:0000256" key="13">
    <source>
        <dbReference type="SAM" id="SignalP"/>
    </source>
</evidence>
<dbReference type="InterPro" id="IPR037066">
    <property type="entry name" value="Plug_dom_sf"/>
</dbReference>
<evidence type="ECO:0000256" key="1">
    <source>
        <dbReference type="ARBA" id="ARBA00004571"/>
    </source>
</evidence>
<comment type="subcellular location">
    <subcellularLocation>
        <location evidence="1 11">Cell outer membrane</location>
        <topology evidence="1 11">Multi-pass membrane protein</topology>
    </subcellularLocation>
</comment>
<dbReference type="InterPro" id="IPR000531">
    <property type="entry name" value="Beta-barrel_TonB"/>
</dbReference>
<dbReference type="Gene3D" id="2.170.130.10">
    <property type="entry name" value="TonB-dependent receptor, plug domain"/>
    <property type="match status" value="1"/>
</dbReference>
<dbReference type="NCBIfam" id="TIGR01785">
    <property type="entry name" value="TonB-hemin"/>
    <property type="match status" value="1"/>
</dbReference>
<proteinExistence type="inferred from homology"/>
<evidence type="ECO:0000256" key="11">
    <source>
        <dbReference type="PROSITE-ProRule" id="PRU01360"/>
    </source>
</evidence>
<comment type="similarity">
    <text evidence="2">Belongs to the TonB-dependent receptor family. Hemoglobin/haptoglobin binding protein subfamily.</text>
</comment>
<dbReference type="RefSeq" id="WP_127029898.1">
    <property type="nucleotide sequence ID" value="NZ_RYFG02000117.1"/>
</dbReference>
<dbReference type="Gene3D" id="2.40.170.20">
    <property type="entry name" value="TonB-dependent receptor, beta-barrel domain"/>
    <property type="match status" value="1"/>
</dbReference>
<dbReference type="PROSITE" id="PS52016">
    <property type="entry name" value="TONB_DEPENDENT_REC_3"/>
    <property type="match status" value="1"/>
</dbReference>
<dbReference type="SUPFAM" id="SSF56935">
    <property type="entry name" value="Porins"/>
    <property type="match status" value="1"/>
</dbReference>
<evidence type="ECO:0000313" key="16">
    <source>
        <dbReference type="EMBL" id="TRW90650.1"/>
    </source>
</evidence>
<keyword evidence="4 11" id="KW-1134">Transmembrane beta strand</keyword>
<dbReference type="PANTHER" id="PTHR30069:SF29">
    <property type="entry name" value="HEMOGLOBIN AND HEMOGLOBIN-HAPTOGLOBIN-BINDING PROTEIN 1-RELATED"/>
    <property type="match status" value="1"/>
</dbReference>
<evidence type="ECO:0000259" key="14">
    <source>
        <dbReference type="Pfam" id="PF00593"/>
    </source>
</evidence>
<accession>A0ABY3C5X9</accession>
<keyword evidence="10 11" id="KW-0998">Cell outer membrane</keyword>
<evidence type="ECO:0000256" key="2">
    <source>
        <dbReference type="ARBA" id="ARBA00008143"/>
    </source>
</evidence>
<dbReference type="Pfam" id="PF07715">
    <property type="entry name" value="Plug"/>
    <property type="match status" value="1"/>
</dbReference>
<name>A0ABY3C5X9_9GAMM</name>
<dbReference type="EMBL" id="RYFG02000117">
    <property type="protein sequence ID" value="TRW90650.1"/>
    <property type="molecule type" value="Genomic_DNA"/>
</dbReference>
<organism evidence="16 17">
    <name type="scientific">Candidatus Methylobacter oryzae</name>
    <dbReference type="NCBI Taxonomy" id="2497749"/>
    <lineage>
        <taxon>Bacteria</taxon>
        <taxon>Pseudomonadati</taxon>
        <taxon>Pseudomonadota</taxon>
        <taxon>Gammaproteobacteria</taxon>
        <taxon>Methylococcales</taxon>
        <taxon>Methylococcaceae</taxon>
        <taxon>Methylobacter</taxon>
    </lineage>
</organism>
<protein>
    <submittedName>
        <fullName evidence="16">TonB-dependent hemoglobin/transferrin/lactoferrin family receptor</fullName>
    </submittedName>
</protein>
<dbReference type="InterPro" id="IPR011276">
    <property type="entry name" value="TonB_haem/Hb_rcpt"/>
</dbReference>
<evidence type="ECO:0000256" key="5">
    <source>
        <dbReference type="ARBA" id="ARBA00022692"/>
    </source>
</evidence>
<feature type="domain" description="TonB-dependent receptor-like beta-barrel" evidence="14">
    <location>
        <begin position="301"/>
        <end position="725"/>
    </location>
</feature>
<evidence type="ECO:0000256" key="7">
    <source>
        <dbReference type="ARBA" id="ARBA00023077"/>
    </source>
</evidence>
<evidence type="ECO:0000256" key="4">
    <source>
        <dbReference type="ARBA" id="ARBA00022452"/>
    </source>
</evidence>
<dbReference type="InterPro" id="IPR036942">
    <property type="entry name" value="Beta-barrel_TonB_sf"/>
</dbReference>
<reference evidence="16 17" key="1">
    <citation type="journal article" date="2019" name="Antonie Van Leeuwenhoek">
        <title>Description of 'Ca. Methylobacter oryzae' KRF1, a novel species from the environmentally important Methylobacter clade 2.</title>
        <authorList>
            <person name="Khatri K."/>
            <person name="Mohite J.A."/>
            <person name="Pandit P.S."/>
            <person name="Bahulikar R."/>
            <person name="Rahalkar M.C."/>
        </authorList>
    </citation>
    <scope>NUCLEOTIDE SEQUENCE [LARGE SCALE GENOMIC DNA]</scope>
    <source>
        <strain evidence="16 17">KRF1</strain>
    </source>
</reference>
<keyword evidence="17" id="KW-1185">Reference proteome</keyword>
<keyword evidence="5 11" id="KW-0812">Transmembrane</keyword>
<evidence type="ECO:0000256" key="3">
    <source>
        <dbReference type="ARBA" id="ARBA00022448"/>
    </source>
</evidence>
<dbReference type="CDD" id="cd01347">
    <property type="entry name" value="ligand_gated_channel"/>
    <property type="match status" value="1"/>
</dbReference>
<dbReference type="Pfam" id="PF00593">
    <property type="entry name" value="TonB_dep_Rec_b-barrel"/>
    <property type="match status" value="1"/>
</dbReference>
<evidence type="ECO:0000256" key="12">
    <source>
        <dbReference type="RuleBase" id="RU003357"/>
    </source>
</evidence>
<keyword evidence="8 11" id="KW-0472">Membrane</keyword>